<dbReference type="GeneID" id="33331888"/>
<protein>
    <submittedName>
        <fullName evidence="3">Transcriptional regulator</fullName>
    </submittedName>
</protein>
<dbReference type="KEGG" id="tgg:A3K92_05015"/>
<dbReference type="OrthoDB" id="67699at2157"/>
<evidence type="ECO:0000256" key="1">
    <source>
        <dbReference type="ARBA" id="ARBA00023125"/>
    </source>
</evidence>
<gene>
    <name evidence="3" type="ORF">A3K92_05015</name>
</gene>
<organism evidence="3 4">
    <name type="scientific">Thermococcus gorgonarius</name>
    <dbReference type="NCBI Taxonomy" id="71997"/>
    <lineage>
        <taxon>Archaea</taxon>
        <taxon>Methanobacteriati</taxon>
        <taxon>Methanobacteriota</taxon>
        <taxon>Thermococci</taxon>
        <taxon>Thermococcales</taxon>
        <taxon>Thermococcaceae</taxon>
        <taxon>Thermococcus</taxon>
    </lineage>
</organism>
<evidence type="ECO:0000313" key="4">
    <source>
        <dbReference type="Proteomes" id="UP000250134"/>
    </source>
</evidence>
<dbReference type="CDD" id="cd00093">
    <property type="entry name" value="HTH_XRE"/>
    <property type="match status" value="1"/>
</dbReference>
<dbReference type="EMBL" id="CP014855">
    <property type="protein sequence ID" value="ASJ00886.1"/>
    <property type="molecule type" value="Genomic_DNA"/>
</dbReference>
<keyword evidence="1" id="KW-0238">DNA-binding</keyword>
<dbReference type="PANTHER" id="PTHR46558:SF4">
    <property type="entry name" value="DNA-BIDING PHAGE PROTEIN"/>
    <property type="match status" value="1"/>
</dbReference>
<dbReference type="Pfam" id="PF01381">
    <property type="entry name" value="HTH_3"/>
    <property type="match status" value="1"/>
</dbReference>
<reference evidence="3 4" key="1">
    <citation type="submission" date="2016-03" db="EMBL/GenBank/DDBJ databases">
        <title>Complete genome sequence of Thermococcus gorgonarius.</title>
        <authorList>
            <person name="Oger P.M."/>
        </authorList>
    </citation>
    <scope>NUCLEOTIDE SEQUENCE [LARGE SCALE GENOMIC DNA]</scope>
    <source>
        <strain evidence="3 4">W-12</strain>
    </source>
</reference>
<keyword evidence="4" id="KW-1185">Reference proteome</keyword>
<dbReference type="PROSITE" id="PS50943">
    <property type="entry name" value="HTH_CROC1"/>
    <property type="match status" value="1"/>
</dbReference>
<dbReference type="InterPro" id="IPR001387">
    <property type="entry name" value="Cro/C1-type_HTH"/>
</dbReference>
<evidence type="ECO:0000313" key="3">
    <source>
        <dbReference type="EMBL" id="ASJ00886.1"/>
    </source>
</evidence>
<sequence>MKNRLRELREEWGLTQEELAKALGVTRQTIIAIEKGRYDPSLRLAFKMARFFNVKIEDIFIYEGENDESQ</sequence>
<dbReference type="AlphaFoldDB" id="A0A2Z2M5S3"/>
<dbReference type="InterPro" id="IPR010982">
    <property type="entry name" value="Lambda_DNA-bd_dom_sf"/>
</dbReference>
<accession>A0A2Z2M5S3</accession>
<dbReference type="SUPFAM" id="SSF47413">
    <property type="entry name" value="lambda repressor-like DNA-binding domains"/>
    <property type="match status" value="1"/>
</dbReference>
<dbReference type="Gene3D" id="1.10.260.40">
    <property type="entry name" value="lambda repressor-like DNA-binding domains"/>
    <property type="match status" value="1"/>
</dbReference>
<dbReference type="SMART" id="SM00530">
    <property type="entry name" value="HTH_XRE"/>
    <property type="match status" value="1"/>
</dbReference>
<name>A0A2Z2M5S3_THEGO</name>
<dbReference type="RefSeq" id="WP_088885221.1">
    <property type="nucleotide sequence ID" value="NZ_CP014855.1"/>
</dbReference>
<evidence type="ECO:0000259" key="2">
    <source>
        <dbReference type="PROSITE" id="PS50943"/>
    </source>
</evidence>
<dbReference type="PANTHER" id="PTHR46558">
    <property type="entry name" value="TRACRIPTIONAL REGULATORY PROTEIN-RELATED-RELATED"/>
    <property type="match status" value="1"/>
</dbReference>
<proteinExistence type="predicted"/>
<dbReference type="Proteomes" id="UP000250134">
    <property type="component" value="Chromosome"/>
</dbReference>
<dbReference type="GO" id="GO:0003677">
    <property type="term" value="F:DNA binding"/>
    <property type="evidence" value="ECO:0007669"/>
    <property type="project" value="UniProtKB-KW"/>
</dbReference>
<feature type="domain" description="HTH cro/C1-type" evidence="2">
    <location>
        <begin position="5"/>
        <end position="59"/>
    </location>
</feature>